<organism evidence="1 2">
    <name type="scientific">Popillia japonica</name>
    <name type="common">Japanese beetle</name>
    <dbReference type="NCBI Taxonomy" id="7064"/>
    <lineage>
        <taxon>Eukaryota</taxon>
        <taxon>Metazoa</taxon>
        <taxon>Ecdysozoa</taxon>
        <taxon>Arthropoda</taxon>
        <taxon>Hexapoda</taxon>
        <taxon>Insecta</taxon>
        <taxon>Pterygota</taxon>
        <taxon>Neoptera</taxon>
        <taxon>Endopterygota</taxon>
        <taxon>Coleoptera</taxon>
        <taxon>Polyphaga</taxon>
        <taxon>Scarabaeiformia</taxon>
        <taxon>Scarabaeidae</taxon>
        <taxon>Rutelinae</taxon>
        <taxon>Popillia</taxon>
    </lineage>
</organism>
<dbReference type="Proteomes" id="UP001458880">
    <property type="component" value="Unassembled WGS sequence"/>
</dbReference>
<gene>
    <name evidence="1" type="ORF">QE152_g40932</name>
</gene>
<protein>
    <submittedName>
        <fullName evidence="1">Uncharacterized protein</fullName>
    </submittedName>
</protein>
<evidence type="ECO:0000313" key="2">
    <source>
        <dbReference type="Proteomes" id="UP001458880"/>
    </source>
</evidence>
<dbReference type="AlphaFoldDB" id="A0AAW1HF27"/>
<comment type="caution">
    <text evidence="1">The sequence shown here is derived from an EMBL/GenBank/DDBJ whole genome shotgun (WGS) entry which is preliminary data.</text>
</comment>
<evidence type="ECO:0000313" key="1">
    <source>
        <dbReference type="EMBL" id="KAK9674684.1"/>
    </source>
</evidence>
<dbReference type="EMBL" id="JASPKY010001655">
    <property type="protein sequence ID" value="KAK9674684.1"/>
    <property type="molecule type" value="Genomic_DNA"/>
</dbReference>
<proteinExistence type="predicted"/>
<keyword evidence="2" id="KW-1185">Reference proteome</keyword>
<accession>A0AAW1HF27</accession>
<name>A0AAW1HF27_POPJA</name>
<reference evidence="1 2" key="1">
    <citation type="journal article" date="2024" name="BMC Genomics">
        <title>De novo assembly and annotation of Popillia japonica's genome with initial clues to its potential as an invasive pest.</title>
        <authorList>
            <person name="Cucini C."/>
            <person name="Boschi S."/>
            <person name="Funari R."/>
            <person name="Cardaioli E."/>
            <person name="Iannotti N."/>
            <person name="Marturano G."/>
            <person name="Paoli F."/>
            <person name="Bruttini M."/>
            <person name="Carapelli A."/>
            <person name="Frati F."/>
            <person name="Nardi F."/>
        </authorList>
    </citation>
    <scope>NUCLEOTIDE SEQUENCE [LARGE SCALE GENOMIC DNA]</scope>
    <source>
        <strain evidence="1">DMR45628</strain>
    </source>
</reference>
<sequence>MLRIPTNSFEVLNCAEKNDILLLCLPLNTTPSKEDRRITSLNFGKLLHDTWGKAASVQNAVSGFRVTAILNAILCIK</sequence>